<comment type="caution">
    <text evidence="2">The sequence shown here is derived from an EMBL/GenBank/DDBJ whole genome shotgun (WGS) entry which is preliminary data.</text>
</comment>
<sequence length="126" mass="12708">MHASFSAVVTTLLAVSVAALPNNGGGIPTSTWGSTSPTGAPTCSGTKYTCLSKGLLNILTCTNLLNGVGIDIPINILKSRAPEEGVIEARTGSKEGDYCCTSVGLLSLSCLNVGNGVVLSIPISIL</sequence>
<name>A0A4Z1JCP3_9HELO</name>
<accession>A0A4Z1JCP3</accession>
<proteinExistence type="predicted"/>
<dbReference type="EMBL" id="PQXM01000571">
    <property type="protein sequence ID" value="TGO71455.1"/>
    <property type="molecule type" value="Genomic_DNA"/>
</dbReference>
<evidence type="ECO:0000313" key="3">
    <source>
        <dbReference type="Proteomes" id="UP000297229"/>
    </source>
</evidence>
<evidence type="ECO:0000256" key="1">
    <source>
        <dbReference type="SAM" id="SignalP"/>
    </source>
</evidence>
<feature type="chain" id="PRO_5021220918" description="Hydrophobin" evidence="1">
    <location>
        <begin position="20"/>
        <end position="126"/>
    </location>
</feature>
<dbReference type="AlphaFoldDB" id="A0A4Z1JCP3"/>
<evidence type="ECO:0000313" key="2">
    <source>
        <dbReference type="EMBL" id="TGO71455.1"/>
    </source>
</evidence>
<feature type="signal peptide" evidence="1">
    <location>
        <begin position="1"/>
        <end position="19"/>
    </location>
</feature>
<evidence type="ECO:0008006" key="4">
    <source>
        <dbReference type="Google" id="ProtNLM"/>
    </source>
</evidence>
<keyword evidence="1" id="KW-0732">Signal</keyword>
<reference evidence="2 3" key="1">
    <citation type="submission" date="2017-12" db="EMBL/GenBank/DDBJ databases">
        <title>Comparative genomics of Botrytis spp.</title>
        <authorList>
            <person name="Valero-Jimenez C.A."/>
            <person name="Tapia P."/>
            <person name="Veloso J."/>
            <person name="Silva-Moreno E."/>
            <person name="Staats M."/>
            <person name="Valdes J.H."/>
            <person name="Van Kan J.A.L."/>
        </authorList>
    </citation>
    <scope>NUCLEOTIDE SEQUENCE [LARGE SCALE GENOMIC DNA]</scope>
    <source>
        <strain evidence="2 3">Be9601</strain>
    </source>
</reference>
<protein>
    <recommendedName>
        <fullName evidence="4">Hydrophobin</fullName>
    </recommendedName>
</protein>
<dbReference type="OrthoDB" id="3563477at2759"/>
<organism evidence="2 3">
    <name type="scientific">Botrytis elliptica</name>
    <dbReference type="NCBI Taxonomy" id="278938"/>
    <lineage>
        <taxon>Eukaryota</taxon>
        <taxon>Fungi</taxon>
        <taxon>Dikarya</taxon>
        <taxon>Ascomycota</taxon>
        <taxon>Pezizomycotina</taxon>
        <taxon>Leotiomycetes</taxon>
        <taxon>Helotiales</taxon>
        <taxon>Sclerotiniaceae</taxon>
        <taxon>Botrytis</taxon>
    </lineage>
</organism>
<dbReference type="Proteomes" id="UP000297229">
    <property type="component" value="Unassembled WGS sequence"/>
</dbReference>
<gene>
    <name evidence="2" type="ORF">BELL_0573g00080</name>
</gene>
<keyword evidence="3" id="KW-1185">Reference proteome</keyword>